<dbReference type="InterPro" id="IPR038072">
    <property type="entry name" value="GspK_central_sf"/>
</dbReference>
<dbReference type="InterPro" id="IPR045584">
    <property type="entry name" value="Pilin-like"/>
</dbReference>
<keyword evidence="1" id="KW-0997">Cell inner membrane</keyword>
<evidence type="ECO:0000256" key="1">
    <source>
        <dbReference type="PIRNR" id="PIRNR002786"/>
    </source>
</evidence>
<keyword evidence="1" id="KW-0813">Transport</keyword>
<sequence length="284" mass="31569">MNSKRQSGMALITVLLVMALALLIVSGLLRSHEMMVASIGQQVRFLQQWQLAVTGENYARALLAAEHGDAAASTHLDQPWTHSQRLQLDQGQVLVKIEDRASRFNLRALTRKGQIDRVTLQRWQRLRDALGIKSLGPEELQGMSLLELEQLRSLPGVDRALMQRLQPWVSLLPVSAGLNINTVSSTLLSMLEGIDESVVDQLLRQRPENGYATVQAFNEAANAQQLTIGGHGLAVSSHWFHVTVEVQQNGQTLYLFSDLERGPEKNQVRVIRRSVSRLGSDQAS</sequence>
<gene>
    <name evidence="3" type="ORF">GPJ81_24520</name>
</gene>
<reference evidence="3" key="1">
    <citation type="submission" date="2019-12" db="EMBL/GenBank/DDBJ databases">
        <title>Hybrid Genome Assemblies of two High G+C Isolates from Undergraduate Microbiology Courses.</title>
        <authorList>
            <person name="Ne Ville C.J."/>
            <person name="Enright D."/>
            <person name="Hernandez I."/>
            <person name="Dodsworth J."/>
            <person name="Orwin P.M."/>
        </authorList>
    </citation>
    <scope>NUCLEOTIDE SEQUENCE [LARGE SCALE GENOMIC DNA]</scope>
    <source>
        <strain evidence="3">Neo</strain>
    </source>
</reference>
<dbReference type="InterPro" id="IPR049179">
    <property type="entry name" value="T2SSK_SAM-like_2nd"/>
</dbReference>
<name>A0A6I6H6C1_9PSED</name>
<dbReference type="RefSeq" id="WP_157194543.1">
    <property type="nucleotide sequence ID" value="NZ_CP046621.1"/>
</dbReference>
<dbReference type="PIRSF" id="PIRSF002786">
    <property type="entry name" value="XcpX"/>
    <property type="match status" value="1"/>
</dbReference>
<evidence type="ECO:0000313" key="4">
    <source>
        <dbReference type="Proteomes" id="UP000426235"/>
    </source>
</evidence>
<dbReference type="Proteomes" id="UP000426235">
    <property type="component" value="Chromosome"/>
</dbReference>
<dbReference type="SUPFAM" id="SSF54523">
    <property type="entry name" value="Pili subunits"/>
    <property type="match status" value="1"/>
</dbReference>
<keyword evidence="1" id="KW-0472">Membrane</keyword>
<comment type="subcellular location">
    <subcellularLocation>
        <location evidence="1">Cell inner membrane</location>
    </subcellularLocation>
</comment>
<evidence type="ECO:0000259" key="2">
    <source>
        <dbReference type="Pfam" id="PF03934"/>
    </source>
</evidence>
<dbReference type="InterPro" id="IPR005628">
    <property type="entry name" value="GspK"/>
</dbReference>
<keyword evidence="4" id="KW-1185">Reference proteome</keyword>
<feature type="domain" description="T2SS protein K second SAM-like" evidence="2">
    <location>
        <begin position="178"/>
        <end position="226"/>
    </location>
</feature>
<proteinExistence type="inferred from homology"/>
<organism evidence="3 4">
    <name type="scientific">Pseudomonas alkylphenolica</name>
    <dbReference type="NCBI Taxonomy" id="237609"/>
    <lineage>
        <taxon>Bacteria</taxon>
        <taxon>Pseudomonadati</taxon>
        <taxon>Pseudomonadota</taxon>
        <taxon>Gammaproteobacteria</taxon>
        <taxon>Pseudomonadales</taxon>
        <taxon>Pseudomonadaceae</taxon>
        <taxon>Pseudomonas</taxon>
    </lineage>
</organism>
<accession>A0A6I6H6C1</accession>
<keyword evidence="1" id="KW-1003">Cell membrane</keyword>
<evidence type="ECO:0000313" key="3">
    <source>
        <dbReference type="EMBL" id="QGW79736.1"/>
    </source>
</evidence>
<dbReference type="EMBL" id="CP046621">
    <property type="protein sequence ID" value="QGW79736.1"/>
    <property type="molecule type" value="Genomic_DNA"/>
</dbReference>
<dbReference type="AlphaFoldDB" id="A0A6I6H6C1"/>
<dbReference type="Gene3D" id="1.10.40.60">
    <property type="entry name" value="EpsJ-like"/>
    <property type="match status" value="1"/>
</dbReference>
<comment type="similarity">
    <text evidence="1">Belongs to the GSP K family.</text>
</comment>
<dbReference type="Gene3D" id="3.30.1300.30">
    <property type="entry name" value="GSPII I/J protein-like"/>
    <property type="match status" value="1"/>
</dbReference>
<dbReference type="SUPFAM" id="SSF158544">
    <property type="entry name" value="GspK insert domain-like"/>
    <property type="match status" value="2"/>
</dbReference>
<dbReference type="GO" id="GO:0005886">
    <property type="term" value="C:plasma membrane"/>
    <property type="evidence" value="ECO:0007669"/>
    <property type="project" value="UniProtKB-SubCell"/>
</dbReference>
<dbReference type="Pfam" id="PF03934">
    <property type="entry name" value="T2SSK"/>
    <property type="match status" value="1"/>
</dbReference>
<dbReference type="PANTHER" id="PTHR38831:SF1">
    <property type="entry name" value="TYPE II SECRETION SYSTEM PROTEIN K-RELATED"/>
    <property type="match status" value="1"/>
</dbReference>
<protein>
    <recommendedName>
        <fullName evidence="1">Type II secretion system protein K</fullName>
    </recommendedName>
</protein>
<dbReference type="GO" id="GO:0009306">
    <property type="term" value="P:protein secretion"/>
    <property type="evidence" value="ECO:0007669"/>
    <property type="project" value="InterPro"/>
</dbReference>
<dbReference type="PANTHER" id="PTHR38831">
    <property type="entry name" value="TYPE II SECRETION SYSTEM PROTEIN K"/>
    <property type="match status" value="1"/>
</dbReference>